<protein>
    <submittedName>
        <fullName evidence="2">Chemotaxis protein CheW</fullName>
    </submittedName>
</protein>
<evidence type="ECO:0000259" key="1">
    <source>
        <dbReference type="PROSITE" id="PS50851"/>
    </source>
</evidence>
<keyword evidence="3" id="KW-1185">Reference proteome</keyword>
<dbReference type="PROSITE" id="PS50851">
    <property type="entry name" value="CHEW"/>
    <property type="match status" value="1"/>
</dbReference>
<evidence type="ECO:0000313" key="3">
    <source>
        <dbReference type="Proteomes" id="UP001589698"/>
    </source>
</evidence>
<dbReference type="PANTHER" id="PTHR22617">
    <property type="entry name" value="CHEMOTAXIS SENSOR HISTIDINE KINASE-RELATED"/>
    <property type="match status" value="1"/>
</dbReference>
<dbReference type="InterPro" id="IPR036061">
    <property type="entry name" value="CheW-like_dom_sf"/>
</dbReference>
<dbReference type="InterPro" id="IPR002545">
    <property type="entry name" value="CheW-lke_dom"/>
</dbReference>
<dbReference type="Pfam" id="PF01584">
    <property type="entry name" value="CheW"/>
    <property type="match status" value="1"/>
</dbReference>
<dbReference type="RefSeq" id="WP_378518579.1">
    <property type="nucleotide sequence ID" value="NZ_CBCSDI010000096.1"/>
</dbReference>
<dbReference type="SUPFAM" id="SSF50341">
    <property type="entry name" value="CheW-like"/>
    <property type="match status" value="1"/>
</dbReference>
<accession>A0ABV6E1J2</accession>
<gene>
    <name evidence="2" type="ORF">ACFFJG_10235</name>
</gene>
<dbReference type="PANTHER" id="PTHR22617:SF23">
    <property type="entry name" value="CHEMOTAXIS PROTEIN CHEW"/>
    <property type="match status" value="1"/>
</dbReference>
<dbReference type="InterPro" id="IPR039315">
    <property type="entry name" value="CheW"/>
</dbReference>
<dbReference type="EMBL" id="JBHLXH010000001">
    <property type="protein sequence ID" value="MFC0222860.1"/>
    <property type="molecule type" value="Genomic_DNA"/>
</dbReference>
<sequence length="143" mass="14995">MSQYCTFSLDGHVFGVPVSSVQEVLRSQDLTTVPLAPTEIAGLLNLRGQIVTSLELRARLGLPPRDPDAPAVNVVVKTADGGAVSLVVDEIGDVLEPSRDAFEAPPDTVPVSIRGLVTRVCKLDGALMLLLDAARAVEVPVAS</sequence>
<reference evidence="2 3" key="1">
    <citation type="submission" date="2024-09" db="EMBL/GenBank/DDBJ databases">
        <authorList>
            <person name="Sun Q."/>
            <person name="Mori K."/>
        </authorList>
    </citation>
    <scope>NUCLEOTIDE SEQUENCE [LARGE SCALE GENOMIC DNA]</scope>
    <source>
        <strain evidence="2 3">CCM 8654</strain>
    </source>
</reference>
<proteinExistence type="predicted"/>
<dbReference type="Proteomes" id="UP001589698">
    <property type="component" value="Unassembled WGS sequence"/>
</dbReference>
<feature type="domain" description="CheW-like" evidence="1">
    <location>
        <begin position="1"/>
        <end position="142"/>
    </location>
</feature>
<comment type="caution">
    <text evidence="2">The sequence shown here is derived from an EMBL/GenBank/DDBJ whole genome shotgun (WGS) entry which is preliminary data.</text>
</comment>
<dbReference type="SMART" id="SM00260">
    <property type="entry name" value="CheW"/>
    <property type="match status" value="1"/>
</dbReference>
<evidence type="ECO:0000313" key="2">
    <source>
        <dbReference type="EMBL" id="MFC0222860.1"/>
    </source>
</evidence>
<dbReference type="Gene3D" id="2.40.50.180">
    <property type="entry name" value="CheA-289, Domain 4"/>
    <property type="match status" value="1"/>
</dbReference>
<organism evidence="2 3">
    <name type="scientific">Nocardioides zeicaulis</name>
    <dbReference type="NCBI Taxonomy" id="1776857"/>
    <lineage>
        <taxon>Bacteria</taxon>
        <taxon>Bacillati</taxon>
        <taxon>Actinomycetota</taxon>
        <taxon>Actinomycetes</taxon>
        <taxon>Propionibacteriales</taxon>
        <taxon>Nocardioidaceae</taxon>
        <taxon>Nocardioides</taxon>
    </lineage>
</organism>
<dbReference type="Gene3D" id="2.30.30.40">
    <property type="entry name" value="SH3 Domains"/>
    <property type="match status" value="1"/>
</dbReference>
<name>A0ABV6E1J2_9ACTN</name>